<gene>
    <name evidence="9" type="primary">fabZ</name>
    <name evidence="10" type="ORF">HMPREF9465_01099</name>
</gene>
<dbReference type="NCBIfam" id="TIGR01750">
    <property type="entry name" value="fabZ"/>
    <property type="match status" value="1"/>
</dbReference>
<comment type="similarity">
    <text evidence="2 9">Belongs to the thioester dehydratase family. FabZ subfamily.</text>
</comment>
<dbReference type="GO" id="GO:0016020">
    <property type="term" value="C:membrane"/>
    <property type="evidence" value="ECO:0007669"/>
    <property type="project" value="GOC"/>
</dbReference>
<keyword evidence="6 9" id="KW-0443">Lipid metabolism</keyword>
<keyword evidence="3 9" id="KW-0963">Cytoplasm</keyword>
<feature type="active site" evidence="9">
    <location>
        <position position="51"/>
    </location>
</feature>
<evidence type="ECO:0000256" key="2">
    <source>
        <dbReference type="ARBA" id="ARBA00009174"/>
    </source>
</evidence>
<dbReference type="InterPro" id="IPR013114">
    <property type="entry name" value="FabA_FabZ"/>
</dbReference>
<dbReference type="RefSeq" id="WP_005434915.1">
    <property type="nucleotide sequence ID" value="NZ_JH815515.1"/>
</dbReference>
<keyword evidence="4 9" id="KW-0444">Lipid biosynthesis</keyword>
<dbReference type="GO" id="GO:0005737">
    <property type="term" value="C:cytoplasm"/>
    <property type="evidence" value="ECO:0007669"/>
    <property type="project" value="UniProtKB-SubCell"/>
</dbReference>
<evidence type="ECO:0000256" key="9">
    <source>
        <dbReference type="HAMAP-Rule" id="MF_00406"/>
    </source>
</evidence>
<keyword evidence="11" id="KW-1185">Reference proteome</keyword>
<proteinExistence type="inferred from homology"/>
<dbReference type="eggNOG" id="COG0764">
    <property type="taxonomic scope" value="Bacteria"/>
</dbReference>
<dbReference type="Proteomes" id="UP000005835">
    <property type="component" value="Unassembled WGS sequence"/>
</dbReference>
<comment type="caution">
    <text evidence="10">The sequence shown here is derived from an EMBL/GenBank/DDBJ whole genome shotgun (WGS) entry which is preliminary data.</text>
</comment>
<dbReference type="OrthoDB" id="9772788at2"/>
<dbReference type="GO" id="GO:0009245">
    <property type="term" value="P:lipid A biosynthetic process"/>
    <property type="evidence" value="ECO:0007669"/>
    <property type="project" value="UniProtKB-UniRule"/>
</dbReference>
<dbReference type="Gene3D" id="3.10.129.10">
    <property type="entry name" value="Hotdog Thioesterase"/>
    <property type="match status" value="1"/>
</dbReference>
<accession>K1KHV4</accession>
<evidence type="ECO:0000256" key="7">
    <source>
        <dbReference type="ARBA" id="ARBA00023239"/>
    </source>
</evidence>
<dbReference type="PATRIC" id="fig|742823.3.peg.1089"/>
<dbReference type="HAMAP" id="MF_00406">
    <property type="entry name" value="FabZ"/>
    <property type="match status" value="1"/>
</dbReference>
<comment type="function">
    <text evidence="8 9">Involved in unsaturated fatty acids biosynthesis. Catalyzes the dehydration of short chain beta-hydroxyacyl-ACPs and long chain saturated and unsaturated beta-hydroxyacyl-ACPs.</text>
</comment>
<evidence type="ECO:0000256" key="3">
    <source>
        <dbReference type="ARBA" id="ARBA00022490"/>
    </source>
</evidence>
<dbReference type="EC" id="4.2.1.59" evidence="9"/>
<name>K1KHV4_9BURK</name>
<dbReference type="FunFam" id="3.10.129.10:FF:000001">
    <property type="entry name" value="3-hydroxyacyl-[acyl-carrier-protein] dehydratase FabZ"/>
    <property type="match status" value="1"/>
</dbReference>
<evidence type="ECO:0000256" key="6">
    <source>
        <dbReference type="ARBA" id="ARBA00023098"/>
    </source>
</evidence>
<reference evidence="10 11" key="1">
    <citation type="submission" date="2012-05" db="EMBL/GenBank/DDBJ databases">
        <title>The Genome Sequence of Sutterella wadsworthensis 2_1_59BFAA.</title>
        <authorList>
            <consortium name="The Broad Institute Genome Sequencing Platform"/>
            <person name="Earl A."/>
            <person name="Ward D."/>
            <person name="Feldgarden M."/>
            <person name="Gevers D."/>
            <person name="Daigneault M."/>
            <person name="Strauss J."/>
            <person name="Allen-Vercoe E."/>
            <person name="Walker B."/>
            <person name="Young S.K."/>
            <person name="Zeng Q."/>
            <person name="Gargeya S."/>
            <person name="Fitzgerald M."/>
            <person name="Haas B."/>
            <person name="Abouelleil A."/>
            <person name="Alvarado L."/>
            <person name="Arachchi H.M."/>
            <person name="Berlin A.M."/>
            <person name="Chapman S.B."/>
            <person name="Goldberg J."/>
            <person name="Griggs A."/>
            <person name="Gujja S."/>
            <person name="Hansen M."/>
            <person name="Howarth C."/>
            <person name="Imamovic A."/>
            <person name="Larimer J."/>
            <person name="McCowen C."/>
            <person name="Montmayeur A."/>
            <person name="Murphy C."/>
            <person name="Neiman D."/>
            <person name="Pearson M."/>
            <person name="Priest M."/>
            <person name="Roberts A."/>
            <person name="Saif S."/>
            <person name="Shea T."/>
            <person name="Sisk P."/>
            <person name="Sykes S."/>
            <person name="Wortman J."/>
            <person name="Nusbaum C."/>
            <person name="Birren B."/>
        </authorList>
    </citation>
    <scope>NUCLEOTIDE SEQUENCE [LARGE SCALE GENOMIC DNA]</scope>
    <source>
        <strain evidence="10 11">2_1_59BFAA</strain>
    </source>
</reference>
<dbReference type="InterPro" id="IPR010084">
    <property type="entry name" value="FabZ"/>
</dbReference>
<dbReference type="PANTHER" id="PTHR30272:SF1">
    <property type="entry name" value="3-HYDROXYACYL-[ACYL-CARRIER-PROTEIN] DEHYDRATASE"/>
    <property type="match status" value="1"/>
</dbReference>
<evidence type="ECO:0000256" key="4">
    <source>
        <dbReference type="ARBA" id="ARBA00022516"/>
    </source>
</evidence>
<dbReference type="NCBIfam" id="NF000582">
    <property type="entry name" value="PRK00006.1"/>
    <property type="match status" value="1"/>
</dbReference>
<organism evidence="10 11">
    <name type="scientific">Sutterella wadsworthensis 2_1_59BFAA</name>
    <dbReference type="NCBI Taxonomy" id="742823"/>
    <lineage>
        <taxon>Bacteria</taxon>
        <taxon>Pseudomonadati</taxon>
        <taxon>Pseudomonadota</taxon>
        <taxon>Betaproteobacteria</taxon>
        <taxon>Burkholderiales</taxon>
        <taxon>Sutterellaceae</taxon>
        <taxon>Sutterella</taxon>
    </lineage>
</organism>
<sequence>MSTLDIRDIMDMLPHRYPFLLIDRIVELDTEAGRVVALKNVTANEPQFTGHFPGVPVMPGVLIIEAMAQACAIIALSRLPEGTDRKNSLFYFAGIDKARFKQVVQPGDQLMIEGKFIRSKLGLGIFEAVARVDGKVVAQAEMMCAYRPVAPKTSDAGKQA</sequence>
<dbReference type="AlphaFoldDB" id="K1KHV4"/>
<dbReference type="STRING" id="742823.HMPREF9465_01099"/>
<evidence type="ECO:0000256" key="8">
    <source>
        <dbReference type="ARBA" id="ARBA00025049"/>
    </source>
</evidence>
<comment type="catalytic activity">
    <reaction evidence="9">
        <text>a (3R)-hydroxyacyl-[ACP] = a (2E)-enoyl-[ACP] + H2O</text>
        <dbReference type="Rhea" id="RHEA:13097"/>
        <dbReference type="Rhea" id="RHEA-COMP:9925"/>
        <dbReference type="Rhea" id="RHEA-COMP:9945"/>
        <dbReference type="ChEBI" id="CHEBI:15377"/>
        <dbReference type="ChEBI" id="CHEBI:78784"/>
        <dbReference type="ChEBI" id="CHEBI:78827"/>
        <dbReference type="EC" id="4.2.1.59"/>
    </reaction>
</comment>
<dbReference type="Pfam" id="PF07977">
    <property type="entry name" value="FabA"/>
    <property type="match status" value="1"/>
</dbReference>
<dbReference type="EMBL" id="ADMG01000029">
    <property type="protein sequence ID" value="EKB31274.1"/>
    <property type="molecule type" value="Genomic_DNA"/>
</dbReference>
<dbReference type="GO" id="GO:0019171">
    <property type="term" value="F:(3R)-hydroxyacyl-[acyl-carrier-protein] dehydratase activity"/>
    <property type="evidence" value="ECO:0007669"/>
    <property type="project" value="UniProtKB-EC"/>
</dbReference>
<evidence type="ECO:0000313" key="11">
    <source>
        <dbReference type="Proteomes" id="UP000005835"/>
    </source>
</evidence>
<keyword evidence="5 9" id="KW-0441">Lipid A biosynthesis</keyword>
<dbReference type="SUPFAM" id="SSF54637">
    <property type="entry name" value="Thioesterase/thiol ester dehydrase-isomerase"/>
    <property type="match status" value="1"/>
</dbReference>
<evidence type="ECO:0000313" key="10">
    <source>
        <dbReference type="EMBL" id="EKB31274.1"/>
    </source>
</evidence>
<dbReference type="GO" id="GO:0006633">
    <property type="term" value="P:fatty acid biosynthetic process"/>
    <property type="evidence" value="ECO:0007669"/>
    <property type="project" value="UniProtKB-UniRule"/>
</dbReference>
<comment type="subcellular location">
    <subcellularLocation>
        <location evidence="1 9">Cytoplasm</location>
    </subcellularLocation>
</comment>
<dbReference type="InterPro" id="IPR029069">
    <property type="entry name" value="HotDog_dom_sf"/>
</dbReference>
<dbReference type="HOGENOM" id="CLU_078912_1_0_4"/>
<keyword evidence="7 9" id="KW-0456">Lyase</keyword>
<dbReference type="PANTHER" id="PTHR30272">
    <property type="entry name" value="3-HYDROXYACYL-[ACYL-CARRIER-PROTEIN] DEHYDRATASE"/>
    <property type="match status" value="1"/>
</dbReference>
<dbReference type="CDD" id="cd01288">
    <property type="entry name" value="FabZ"/>
    <property type="match status" value="1"/>
</dbReference>
<evidence type="ECO:0000256" key="5">
    <source>
        <dbReference type="ARBA" id="ARBA00022556"/>
    </source>
</evidence>
<evidence type="ECO:0000256" key="1">
    <source>
        <dbReference type="ARBA" id="ARBA00004496"/>
    </source>
</evidence>
<protein>
    <recommendedName>
        <fullName evidence="9">3-hydroxyacyl-[acyl-carrier-protein] dehydratase FabZ</fullName>
        <ecNumber evidence="9">4.2.1.59</ecNumber>
    </recommendedName>
    <alternativeName>
        <fullName evidence="9">(3R)-hydroxymyristoyl-[acyl-carrier-protein] dehydratase</fullName>
        <shortName evidence="9">(3R)-hydroxymyristoyl-ACP dehydrase</shortName>
    </alternativeName>
    <alternativeName>
        <fullName evidence="9">Beta-hydroxyacyl-ACP dehydratase</fullName>
    </alternativeName>
</protein>